<dbReference type="GO" id="GO:0008972">
    <property type="term" value="F:phosphomethylpyrimidine kinase activity"/>
    <property type="evidence" value="ECO:0007669"/>
    <property type="project" value="InterPro"/>
</dbReference>
<dbReference type="InterPro" id="IPR013749">
    <property type="entry name" value="PM/HMP-P_kinase-1"/>
</dbReference>
<dbReference type="SUPFAM" id="SSF53613">
    <property type="entry name" value="Ribokinase-like"/>
    <property type="match status" value="1"/>
</dbReference>
<dbReference type="Pfam" id="PF08543">
    <property type="entry name" value="Phos_pyr_kin"/>
    <property type="match status" value="1"/>
</dbReference>
<evidence type="ECO:0000313" key="3">
    <source>
        <dbReference type="EMBL" id="VUG20069.1"/>
    </source>
</evidence>
<name>A0A7D9H5B4_DEKBR</name>
<dbReference type="InterPro" id="IPR029056">
    <property type="entry name" value="Ribokinase-like"/>
</dbReference>
<dbReference type="AlphaFoldDB" id="A0A7D9H5B4"/>
<dbReference type="CDD" id="cd19367">
    <property type="entry name" value="TenA_C_ScTHI20-like"/>
    <property type="match status" value="1"/>
</dbReference>
<dbReference type="SUPFAM" id="SSF48613">
    <property type="entry name" value="Heme oxygenase-like"/>
    <property type="match status" value="1"/>
</dbReference>
<evidence type="ECO:0000259" key="2">
    <source>
        <dbReference type="Pfam" id="PF08543"/>
    </source>
</evidence>
<dbReference type="CDD" id="cd01169">
    <property type="entry name" value="HMPP_kinase"/>
    <property type="match status" value="1"/>
</dbReference>
<dbReference type="Gene3D" id="3.40.1190.20">
    <property type="match status" value="1"/>
</dbReference>
<protein>
    <submittedName>
        <fullName evidence="3">DEBR0S6_07206g1_1</fullName>
    </submittedName>
</protein>
<dbReference type="InterPro" id="IPR004305">
    <property type="entry name" value="Thiaminase-2/PQQC"/>
</dbReference>
<accession>A0A7D9H5B4</accession>
<evidence type="ECO:0000259" key="1">
    <source>
        <dbReference type="Pfam" id="PF03070"/>
    </source>
</evidence>
<dbReference type="Gene3D" id="1.20.910.10">
    <property type="entry name" value="Heme oxygenase-like"/>
    <property type="match status" value="1"/>
</dbReference>
<dbReference type="PANTHER" id="PTHR20858:SF17">
    <property type="entry name" value="HYDROXYMETHYLPYRIMIDINE_PHOSPHOMETHYLPYRIMIDINE KINASE THI20-RELATED"/>
    <property type="match status" value="1"/>
</dbReference>
<evidence type="ECO:0000313" key="4">
    <source>
        <dbReference type="Proteomes" id="UP000478008"/>
    </source>
</evidence>
<dbReference type="InterPro" id="IPR004399">
    <property type="entry name" value="HMP/HMP-P_kinase_dom"/>
</dbReference>
<dbReference type="GO" id="GO:0009228">
    <property type="term" value="P:thiamine biosynthetic process"/>
    <property type="evidence" value="ECO:0007669"/>
    <property type="project" value="InterPro"/>
</dbReference>
<dbReference type="GO" id="GO:0005829">
    <property type="term" value="C:cytosol"/>
    <property type="evidence" value="ECO:0007669"/>
    <property type="project" value="TreeGrafter"/>
</dbReference>
<dbReference type="InterPro" id="IPR016084">
    <property type="entry name" value="Haem_Oase-like_multi-hlx"/>
</dbReference>
<dbReference type="Proteomes" id="UP000478008">
    <property type="component" value="Unassembled WGS sequence"/>
</dbReference>
<gene>
    <name evidence="3" type="ORF">DEBR0S6_07206G</name>
</gene>
<dbReference type="GO" id="GO:0008902">
    <property type="term" value="F:hydroxymethylpyrimidine kinase activity"/>
    <property type="evidence" value="ECO:0007669"/>
    <property type="project" value="TreeGrafter"/>
</dbReference>
<sequence>MTGEKAVTKDLTSYLKAGLTPPAIRTPGVLTIAGSDCSGGAGLEADMKTITLCKCYAMTCITALTAQNSKGVHAVYPTSAETVEKVLTALKNDELNLKAVKVGLLPSTCIEPVSKFLKQCHQMDLDAVVLDPVFVANSGDSFGSSQAPQLISMFKYCRLITPNFAEAEIILSHLKGYSESKHVAVTGVESLCEAAATIGKQVQSSILIKGGHIPFNAQGSSIDKENPKIIYNVLYDDATGAITVFKSNYIDSENTHGTGCTMSSFIASSLASGYNLKESVQKSIEFLNEAIRRSIPQHNGSVNHLWRFEEDINLEKVAVNPKTFEKSSPFSPKLNLLNNLIMDKDVNPIWISFTQSDFFRSLNDGTMRESAIRHFLLQDYRYLKTFLACHWRLHELAPTPESREKMADAARSVEKELSGHIKFLKTKFGIDNPEEIRSSPALLSYVNYMEKYQKGDSFLDLETALIPCQFGFNPAVARYYKPTAAYDTATGGKVTTDLCDFVPCKSQYESWLQAAVSPSYHQVLFELQSTYNSIFNDTVAKGETSYNRLKKIFAEGCQQEYDFWNECYNS</sequence>
<organism evidence="3 4">
    <name type="scientific">Dekkera bruxellensis</name>
    <name type="common">Brettanomyces custersii</name>
    <dbReference type="NCBI Taxonomy" id="5007"/>
    <lineage>
        <taxon>Eukaryota</taxon>
        <taxon>Fungi</taxon>
        <taxon>Dikarya</taxon>
        <taxon>Ascomycota</taxon>
        <taxon>Saccharomycotina</taxon>
        <taxon>Pichiomycetes</taxon>
        <taxon>Pichiales</taxon>
        <taxon>Pichiaceae</taxon>
        <taxon>Brettanomyces</taxon>
    </lineage>
</organism>
<proteinExistence type="predicted"/>
<feature type="domain" description="Thiaminase-2/PQQC" evidence="1">
    <location>
        <begin position="345"/>
        <end position="569"/>
    </location>
</feature>
<dbReference type="PANTHER" id="PTHR20858">
    <property type="entry name" value="PHOSPHOMETHYLPYRIMIDINE KINASE"/>
    <property type="match status" value="1"/>
</dbReference>
<keyword evidence="4" id="KW-1185">Reference proteome</keyword>
<feature type="domain" description="Pyridoxamine kinase/Phosphomethylpyrimidine kinase" evidence="2">
    <location>
        <begin position="36"/>
        <end position="300"/>
    </location>
</feature>
<dbReference type="EMBL" id="CABFWN010000006">
    <property type="protein sequence ID" value="VUG20069.1"/>
    <property type="molecule type" value="Genomic_DNA"/>
</dbReference>
<reference evidence="3 4" key="1">
    <citation type="submission" date="2019-07" db="EMBL/GenBank/DDBJ databases">
        <authorList>
            <person name="Friedrich A."/>
            <person name="Schacherer J."/>
        </authorList>
    </citation>
    <scope>NUCLEOTIDE SEQUENCE [LARGE SCALE GENOMIC DNA]</scope>
</reference>
<dbReference type="Pfam" id="PF03070">
    <property type="entry name" value="TENA_THI-4"/>
    <property type="match status" value="1"/>
</dbReference>